<evidence type="ECO:0000259" key="5">
    <source>
        <dbReference type="PROSITE" id="PS50026"/>
    </source>
</evidence>
<keyword evidence="3" id="KW-0245">EGF-like domain</keyword>
<feature type="domain" description="EGF-like" evidence="5">
    <location>
        <begin position="1428"/>
        <end position="1462"/>
    </location>
</feature>
<evidence type="ECO:0000313" key="7">
    <source>
        <dbReference type="Proteomes" id="UP001152747"/>
    </source>
</evidence>
<keyword evidence="1 4" id="KW-0732">Signal</keyword>
<comment type="caution">
    <text evidence="3">Lacks conserved residue(s) required for the propagation of feature annotation.</text>
</comment>
<feature type="signal peptide" evidence="4">
    <location>
        <begin position="1"/>
        <end position="19"/>
    </location>
</feature>
<reference evidence="6" key="1">
    <citation type="submission" date="2022-11" db="EMBL/GenBank/DDBJ databases">
        <authorList>
            <person name="Kikuchi T."/>
        </authorList>
    </citation>
    <scope>NUCLEOTIDE SEQUENCE</scope>
    <source>
        <strain evidence="6">PS1010</strain>
    </source>
</reference>
<dbReference type="PANTHER" id="PTHR14949:SF56">
    <property type="entry name" value="EGF-LIKE-DOMAIN, MULTIPLE 7"/>
    <property type="match status" value="1"/>
</dbReference>
<accession>A0A9P1N414</accession>
<feature type="disulfide bond" evidence="3">
    <location>
        <begin position="1452"/>
        <end position="1461"/>
    </location>
</feature>
<dbReference type="Gene3D" id="2.10.25.10">
    <property type="entry name" value="Laminin"/>
    <property type="match status" value="1"/>
</dbReference>
<organism evidence="6 7">
    <name type="scientific">Caenorhabditis angaria</name>
    <dbReference type="NCBI Taxonomy" id="860376"/>
    <lineage>
        <taxon>Eukaryota</taxon>
        <taxon>Metazoa</taxon>
        <taxon>Ecdysozoa</taxon>
        <taxon>Nematoda</taxon>
        <taxon>Chromadorea</taxon>
        <taxon>Rhabditida</taxon>
        <taxon>Rhabditina</taxon>
        <taxon>Rhabditomorpha</taxon>
        <taxon>Rhabditoidea</taxon>
        <taxon>Rhabditidae</taxon>
        <taxon>Peloderinae</taxon>
        <taxon>Caenorhabditis</taxon>
    </lineage>
</organism>
<dbReference type="InterPro" id="IPR050969">
    <property type="entry name" value="Dev_Signal_Modulators"/>
</dbReference>
<dbReference type="CDD" id="cd00054">
    <property type="entry name" value="EGF_CA"/>
    <property type="match status" value="1"/>
</dbReference>
<feature type="disulfide bond" evidence="3">
    <location>
        <begin position="64"/>
        <end position="73"/>
    </location>
</feature>
<keyword evidence="7" id="KW-1185">Reference proteome</keyword>
<dbReference type="PROSITE" id="PS01186">
    <property type="entry name" value="EGF_2"/>
    <property type="match status" value="2"/>
</dbReference>
<dbReference type="PROSITE" id="PS50026">
    <property type="entry name" value="EGF_3"/>
    <property type="match status" value="2"/>
</dbReference>
<feature type="chain" id="PRO_5040119904" description="EGF-like domain-containing protein" evidence="4">
    <location>
        <begin position="20"/>
        <end position="1498"/>
    </location>
</feature>
<proteinExistence type="predicted"/>
<evidence type="ECO:0000256" key="1">
    <source>
        <dbReference type="ARBA" id="ARBA00022729"/>
    </source>
</evidence>
<evidence type="ECO:0000256" key="3">
    <source>
        <dbReference type="PROSITE-ProRule" id="PRU00076"/>
    </source>
</evidence>
<dbReference type="EMBL" id="CANHGI010000004">
    <property type="protein sequence ID" value="CAI5449094.1"/>
    <property type="molecule type" value="Genomic_DNA"/>
</dbReference>
<name>A0A9P1N414_9PELO</name>
<dbReference type="Proteomes" id="UP001152747">
    <property type="component" value="Unassembled WGS sequence"/>
</dbReference>
<evidence type="ECO:0000256" key="4">
    <source>
        <dbReference type="SAM" id="SignalP"/>
    </source>
</evidence>
<gene>
    <name evidence="6" type="ORF">CAMP_LOCUS11731</name>
</gene>
<evidence type="ECO:0000256" key="2">
    <source>
        <dbReference type="ARBA" id="ARBA00023157"/>
    </source>
</evidence>
<dbReference type="OrthoDB" id="5812931at2759"/>
<dbReference type="InterPro" id="IPR000742">
    <property type="entry name" value="EGF"/>
</dbReference>
<keyword evidence="2 3" id="KW-1015">Disulfide bond</keyword>
<protein>
    <recommendedName>
        <fullName evidence="5">EGF-like domain-containing protein</fullName>
    </recommendedName>
</protein>
<dbReference type="SMART" id="SM00181">
    <property type="entry name" value="EGF"/>
    <property type="match status" value="2"/>
</dbReference>
<sequence length="1498" mass="161512">MLLLTTFILISSLIAGTTSQTCSNGGSLDSCTCQSFFTGPDCSTIQCINGGYNDPANSNSSCICPPGYRGIHCETVKSSLAPSGTFSSSSSLNIININLFSFFWGTKTYTNIKNAVEDFANNNDFDSINLIETSGAPVLNELNEPDFTQIQYNPKYNIVKGAFELSDPQDSGLYWSYPVELYQSIIDLIKESSLNNTAITIITQHIPSDNLQDLAQQMTLSFGIRLNVIWITDPVYSSLTDDQIANFKAFAESTGGFFVQIQSDENDVNTKNLVSTFLQLHSSPQVLQIQDIGTCKRAVTINFNNDLNNDQPLYFILRGQNVKTDAASLRACGTFLNYATSYDSQLSVFQVLNPQCSSINITAKYACSAVVFTVLPKTSASAVKLYANFIEDSSIDASRYAIIENVPFYAAVHIESISGVDTQVNAINFAQNSDFVPLGVNTKRISAFEWVSTATVQCSSTVSQYLRLNITVNSTSSIIRTIPINCLAKPIATTTTSVAPTTIITTTSVPTTVLSTTVVSTSVPSSTLLPTTVEQSSTSTVPPTTIAPCSPTQTTLPSLFFAYSTELSSVIYDVSRSYILSQVPSTSANGQSLTSARLECTDSMIRKETNKTDFSVDLNKYRVDSTLANGGPDASNVISIVKNYLDQQNNENTIIILLLSRLPKSSDIFTTDDYADMVNKNIKIFSILSISDLSDQSQLGRTGSELNKIASLTNGHYVIANGTTAVEFNDYSTIVNLFANFGYSQDLLYTRNIAAGSASGSLGFVNVPINTTLTVTLSFAVPDNQITNNPSLLLFGFKDSNGNMLSSNLASNQNYTNSNFYTASFDVSSGVNEIFLLNNAPYDALLRIWIKKSYDQTVSYADLTGSSTVSPNNRDGAALRLKIDSTENCLSTASITITDCSGSTGTKFDTIQTANLDPSNSTFSFVPYFCDVPNTKCISGTENKFDVRIVADGYSISRSFFCSSSSTSISTNCQGKDAYGNYQCSGVSPFKRGPTGKITDCSRHGTLFYDFSSTSSDYSARYECNCDSASGFTGASCEIANCKIPNNDGLSIENIYRTYTVVIGTDGTIPYFKFAAKNAQTYFGLGSNIATIWRFQLFAQCSDGQLQNLYSGGSYNDFSTVFKSPNLLLKCNVTSTNIVDLSNVYSSVVSGLGKNVRGAIVYYTEIPTSINVSTSALLSLAQTYQQQLFVVSVDETTPITSLDPSISQAAIATGGFLIQSYLNPDTGKLDLGPQFMPDILASPTSIAYVAQNSGATTSFDFTLENSDSVAYLITWNKGGTVKQNNNQLNDKSCKNSDDTTLLCKITGQGKNQITFTSQAKPYSAIVYVTTDVSPKIQIVSSTAQDISDSLSTEASGLTILSIYVPSDYSVIANANNGGSARVAKRTGCTFGYTSYSVFADSKYALGSDFAQVTFQKTGSSLSLARYFPIITSNDIVCKNNGSPNSDIGSCNCPTGFTGPDCSFVNCNTSATPNSWSDVCVCNSLYDQVCATPITTMFY</sequence>
<comment type="caution">
    <text evidence="6">The sequence shown here is derived from an EMBL/GenBank/DDBJ whole genome shotgun (WGS) entry which is preliminary data.</text>
</comment>
<dbReference type="PROSITE" id="PS00022">
    <property type="entry name" value="EGF_1"/>
    <property type="match status" value="2"/>
</dbReference>
<evidence type="ECO:0000313" key="6">
    <source>
        <dbReference type="EMBL" id="CAI5449094.1"/>
    </source>
</evidence>
<dbReference type="PANTHER" id="PTHR14949">
    <property type="entry name" value="EGF-LIKE-DOMAIN, MULTIPLE 7, 8"/>
    <property type="match status" value="1"/>
</dbReference>
<feature type="domain" description="EGF-like" evidence="5">
    <location>
        <begin position="38"/>
        <end position="74"/>
    </location>
</feature>